<accession>A0A0J1CUM4</accession>
<evidence type="ECO:0000313" key="2">
    <source>
        <dbReference type="Proteomes" id="UP000035963"/>
    </source>
</evidence>
<dbReference type="Proteomes" id="UP000035963">
    <property type="component" value="Unassembled WGS sequence"/>
</dbReference>
<gene>
    <name evidence="1" type="ORF">EOS_20815</name>
</gene>
<evidence type="ECO:0000313" key="1">
    <source>
        <dbReference type="EMBL" id="KLU24304.1"/>
    </source>
</evidence>
<sequence>MVAHRWTAYLAALARFFAISGEAGGPQRMTLRPNPDGSLVFGYSQTEDRDAQLEFLAISSIRLKELEAMIAILGYAAVSSDARTGIRALLERSVTEPVPIQRR</sequence>
<dbReference type="EMBL" id="AEJF01000129">
    <property type="protein sequence ID" value="KLU24304.1"/>
    <property type="molecule type" value="Genomic_DNA"/>
</dbReference>
<dbReference type="AlphaFoldDB" id="A0A0J1CUM4"/>
<comment type="caution">
    <text evidence="1">The sequence shown here is derived from an EMBL/GenBank/DDBJ whole genome shotgun (WGS) entry which is preliminary data.</text>
</comment>
<keyword evidence="2" id="KW-1185">Reference proteome</keyword>
<proteinExistence type="predicted"/>
<reference evidence="1 2" key="1">
    <citation type="journal article" date="2015" name="Genome Announc.">
        <title>Draft Genome Sequence of Burkholderia sp. Strain PML1(12), an Ectomycorrhizosphere-Inhabiting Bacterium with Effective Mineral-Weathering Ability.</title>
        <authorList>
            <person name="Uroz S."/>
            <person name="Oger P."/>
        </authorList>
    </citation>
    <scope>NUCLEOTIDE SEQUENCE [LARGE SCALE GENOMIC DNA]</scope>
    <source>
        <strain evidence="2">PML1(12)</strain>
    </source>
</reference>
<dbReference type="PATRIC" id="fig|908627.4.peg.4665"/>
<organism evidence="1 2">
    <name type="scientific">Caballeronia mineralivorans PML1(12)</name>
    <dbReference type="NCBI Taxonomy" id="908627"/>
    <lineage>
        <taxon>Bacteria</taxon>
        <taxon>Pseudomonadati</taxon>
        <taxon>Pseudomonadota</taxon>
        <taxon>Betaproteobacteria</taxon>
        <taxon>Burkholderiales</taxon>
        <taxon>Burkholderiaceae</taxon>
        <taxon>Caballeronia</taxon>
    </lineage>
</organism>
<protein>
    <submittedName>
        <fullName evidence="1">Uncharacterized protein</fullName>
    </submittedName>
</protein>
<name>A0A0J1CUM4_9BURK</name>